<evidence type="ECO:0000256" key="12">
    <source>
        <dbReference type="RuleBase" id="RU000304"/>
    </source>
</evidence>
<dbReference type="GO" id="GO:0004708">
    <property type="term" value="F:MAP kinase kinase activity"/>
    <property type="evidence" value="ECO:0007669"/>
    <property type="project" value="UniProtKB-EC"/>
</dbReference>
<feature type="compositionally biased region" description="Gly residues" evidence="13">
    <location>
        <begin position="91"/>
        <end position="103"/>
    </location>
</feature>
<protein>
    <recommendedName>
        <fullName evidence="7">mitogen-activated protein kinase kinase</fullName>
        <ecNumber evidence="7">2.7.12.2</ecNumber>
    </recommendedName>
</protein>
<dbReference type="OMA" id="VEMANGC"/>
<dbReference type="Proteomes" id="UP000008743">
    <property type="component" value="Unassembled WGS sequence"/>
</dbReference>
<dbReference type="InterPro" id="IPR017441">
    <property type="entry name" value="Protein_kinase_ATP_BS"/>
</dbReference>
<evidence type="ECO:0000256" key="9">
    <source>
        <dbReference type="ARBA" id="ARBA00049299"/>
    </source>
</evidence>
<evidence type="ECO:0000256" key="1">
    <source>
        <dbReference type="ARBA" id="ARBA00022527"/>
    </source>
</evidence>
<dbReference type="Gene3D" id="3.30.200.20">
    <property type="entry name" value="Phosphorylase Kinase, domain 1"/>
    <property type="match status" value="1"/>
</dbReference>
<evidence type="ECO:0000256" key="13">
    <source>
        <dbReference type="SAM" id="MobiDB-lite"/>
    </source>
</evidence>
<dbReference type="GO" id="GO:0005524">
    <property type="term" value="F:ATP binding"/>
    <property type="evidence" value="ECO:0007669"/>
    <property type="project" value="UniProtKB-UniRule"/>
</dbReference>
<keyword evidence="3 11" id="KW-0547">Nucleotide-binding</keyword>
<dbReference type="Pfam" id="PF00069">
    <property type="entry name" value="Pkinase"/>
    <property type="match status" value="1"/>
</dbReference>
<dbReference type="FunCoup" id="A0A0D2UII8">
    <property type="interactions" value="186"/>
</dbReference>
<dbReference type="InterPro" id="IPR011009">
    <property type="entry name" value="Kinase-like_dom_sf"/>
</dbReference>
<evidence type="ECO:0000313" key="15">
    <source>
        <dbReference type="EMBL" id="KJE94951.1"/>
    </source>
</evidence>
<dbReference type="EMBL" id="KE346368">
    <property type="protein sequence ID" value="KJE94951.1"/>
    <property type="molecule type" value="Genomic_DNA"/>
</dbReference>
<dbReference type="InterPro" id="IPR000719">
    <property type="entry name" value="Prot_kinase_dom"/>
</dbReference>
<dbReference type="eggNOG" id="KOG1006">
    <property type="taxonomic scope" value="Eukaryota"/>
</dbReference>
<proteinExistence type="inferred from homology"/>
<evidence type="ECO:0000313" key="16">
    <source>
        <dbReference type="Proteomes" id="UP000008743"/>
    </source>
</evidence>
<comment type="similarity">
    <text evidence="6">Belongs to the protein kinase superfamily. STE Ser/Thr protein kinase family. MAP kinase kinase subfamily.</text>
</comment>
<keyword evidence="4 15" id="KW-0418">Kinase</keyword>
<organism evidence="15 16">
    <name type="scientific">Capsaspora owczarzaki (strain ATCC 30864)</name>
    <dbReference type="NCBI Taxonomy" id="595528"/>
    <lineage>
        <taxon>Eukaryota</taxon>
        <taxon>Filasterea</taxon>
        <taxon>Capsaspora</taxon>
    </lineage>
</organism>
<keyword evidence="16" id="KW-1185">Reference proteome</keyword>
<dbReference type="SUPFAM" id="SSF56112">
    <property type="entry name" value="Protein kinase-like (PK-like)"/>
    <property type="match status" value="1"/>
</dbReference>
<dbReference type="AlphaFoldDB" id="A0A0D2UII8"/>
<evidence type="ECO:0000256" key="6">
    <source>
        <dbReference type="ARBA" id="ARBA00038035"/>
    </source>
</evidence>
<evidence type="ECO:0000256" key="7">
    <source>
        <dbReference type="ARBA" id="ARBA00038999"/>
    </source>
</evidence>
<dbReference type="FunFam" id="1.10.510.10:FF:000432">
    <property type="entry name" value="mitogen-activated protein kinase kinase 3"/>
    <property type="match status" value="1"/>
</dbReference>
<dbReference type="Gene3D" id="1.10.510.10">
    <property type="entry name" value="Transferase(Phosphotransferase) domain 1"/>
    <property type="match status" value="1"/>
</dbReference>
<evidence type="ECO:0000256" key="8">
    <source>
        <dbReference type="ARBA" id="ARBA00049014"/>
    </source>
</evidence>
<evidence type="ECO:0000256" key="3">
    <source>
        <dbReference type="ARBA" id="ARBA00022741"/>
    </source>
</evidence>
<dbReference type="FunFam" id="3.30.200.20:FF:000040">
    <property type="entry name" value="Dual specificity mitogen-activated protein kinase kinase"/>
    <property type="match status" value="1"/>
</dbReference>
<comment type="catalytic activity">
    <reaction evidence="8">
        <text>L-seryl-[protein] + ATP = O-phospho-L-seryl-[protein] + ADP + H(+)</text>
        <dbReference type="Rhea" id="RHEA:17989"/>
        <dbReference type="Rhea" id="RHEA-COMP:9863"/>
        <dbReference type="Rhea" id="RHEA-COMP:11604"/>
        <dbReference type="ChEBI" id="CHEBI:15378"/>
        <dbReference type="ChEBI" id="CHEBI:29999"/>
        <dbReference type="ChEBI" id="CHEBI:30616"/>
        <dbReference type="ChEBI" id="CHEBI:83421"/>
        <dbReference type="ChEBI" id="CHEBI:456216"/>
        <dbReference type="EC" id="2.7.12.2"/>
    </reaction>
</comment>
<dbReference type="PROSITE" id="PS00107">
    <property type="entry name" value="PROTEIN_KINASE_ATP"/>
    <property type="match status" value="1"/>
</dbReference>
<evidence type="ECO:0000256" key="11">
    <source>
        <dbReference type="PROSITE-ProRule" id="PRU10141"/>
    </source>
</evidence>
<dbReference type="PROSITE" id="PS00108">
    <property type="entry name" value="PROTEIN_KINASE_ST"/>
    <property type="match status" value="1"/>
</dbReference>
<dbReference type="STRING" id="595528.A0A0D2UII8"/>
<dbReference type="InParanoid" id="A0A0D2UII8"/>
<dbReference type="PhylomeDB" id="A0A0D2UII8"/>
<dbReference type="EC" id="2.7.12.2" evidence="7"/>
<dbReference type="PANTHER" id="PTHR48013:SF15">
    <property type="entry name" value="DUAL SPECIFICITY MITOGEN-ACTIVATED PROTEIN KINASE KINASE 4"/>
    <property type="match status" value="1"/>
</dbReference>
<feature type="compositionally biased region" description="Low complexity" evidence="13">
    <location>
        <begin position="7"/>
        <end position="25"/>
    </location>
</feature>
<accession>A0A0D2UII8</accession>
<feature type="domain" description="Protein kinase" evidence="14">
    <location>
        <begin position="165"/>
        <end position="424"/>
    </location>
</feature>
<evidence type="ECO:0000256" key="4">
    <source>
        <dbReference type="ARBA" id="ARBA00022777"/>
    </source>
</evidence>
<dbReference type="OrthoDB" id="10252354at2759"/>
<evidence type="ECO:0000256" key="5">
    <source>
        <dbReference type="ARBA" id="ARBA00022840"/>
    </source>
</evidence>
<dbReference type="PANTHER" id="PTHR48013">
    <property type="entry name" value="DUAL SPECIFICITY MITOGEN-ACTIVATED PROTEIN KINASE KINASE 5-RELATED"/>
    <property type="match status" value="1"/>
</dbReference>
<dbReference type="GO" id="GO:0004674">
    <property type="term" value="F:protein serine/threonine kinase activity"/>
    <property type="evidence" value="ECO:0007669"/>
    <property type="project" value="UniProtKB-KW"/>
</dbReference>
<comment type="catalytic activity">
    <reaction evidence="10">
        <text>L-tyrosyl-[protein] + ATP = O-phospho-L-tyrosyl-[protein] + ADP + H(+)</text>
        <dbReference type="Rhea" id="RHEA:10596"/>
        <dbReference type="Rhea" id="RHEA-COMP:10136"/>
        <dbReference type="Rhea" id="RHEA-COMP:20101"/>
        <dbReference type="ChEBI" id="CHEBI:15378"/>
        <dbReference type="ChEBI" id="CHEBI:30616"/>
        <dbReference type="ChEBI" id="CHEBI:46858"/>
        <dbReference type="ChEBI" id="CHEBI:61978"/>
        <dbReference type="ChEBI" id="CHEBI:456216"/>
        <dbReference type="EC" id="2.7.12.2"/>
    </reaction>
</comment>
<gene>
    <name evidence="15" type="ORF">CAOG_005490</name>
</gene>
<keyword evidence="5 11" id="KW-0067">ATP-binding</keyword>
<dbReference type="RefSeq" id="XP_004346163.1">
    <property type="nucleotide sequence ID" value="XM_004346113.2"/>
</dbReference>
<reference evidence="16" key="1">
    <citation type="submission" date="2011-02" db="EMBL/GenBank/DDBJ databases">
        <title>The Genome Sequence of Capsaspora owczarzaki ATCC 30864.</title>
        <authorList>
            <person name="Russ C."/>
            <person name="Cuomo C."/>
            <person name="Burger G."/>
            <person name="Gray M.W."/>
            <person name="Holland P.W.H."/>
            <person name="King N."/>
            <person name="Lang F.B.F."/>
            <person name="Roger A.J."/>
            <person name="Ruiz-Trillo I."/>
            <person name="Young S.K."/>
            <person name="Zeng Q."/>
            <person name="Gargeya S."/>
            <person name="Alvarado L."/>
            <person name="Berlin A."/>
            <person name="Chapman S.B."/>
            <person name="Chen Z."/>
            <person name="Freedman E."/>
            <person name="Gellesch M."/>
            <person name="Goldberg J."/>
            <person name="Griggs A."/>
            <person name="Gujja S."/>
            <person name="Heilman E."/>
            <person name="Heiman D."/>
            <person name="Howarth C."/>
            <person name="Mehta T."/>
            <person name="Neiman D."/>
            <person name="Pearson M."/>
            <person name="Roberts A."/>
            <person name="Saif S."/>
            <person name="Shea T."/>
            <person name="Shenoy N."/>
            <person name="Sisk P."/>
            <person name="Stolte C."/>
            <person name="Sykes S."/>
            <person name="White J."/>
            <person name="Yandava C."/>
            <person name="Haas B."/>
            <person name="Nusbaum C."/>
            <person name="Birren B."/>
        </authorList>
    </citation>
    <scope>NUCLEOTIDE SEQUENCE</scope>
    <source>
        <strain evidence="16">ATCC 30864</strain>
    </source>
</reference>
<dbReference type="PROSITE" id="PS50011">
    <property type="entry name" value="PROTEIN_KINASE_DOM"/>
    <property type="match status" value="1"/>
</dbReference>
<dbReference type="SMART" id="SM00220">
    <property type="entry name" value="S_TKc"/>
    <property type="match status" value="1"/>
</dbReference>
<evidence type="ECO:0000259" key="14">
    <source>
        <dbReference type="PROSITE" id="PS50011"/>
    </source>
</evidence>
<keyword evidence="2" id="KW-0808">Transferase</keyword>
<keyword evidence="1 12" id="KW-0723">Serine/threonine-protein kinase</keyword>
<evidence type="ECO:0000256" key="10">
    <source>
        <dbReference type="ARBA" id="ARBA00051693"/>
    </source>
</evidence>
<feature type="region of interest" description="Disordered" evidence="13">
    <location>
        <begin position="1"/>
        <end position="107"/>
    </location>
</feature>
<sequence>MSTSHNSPSRPVSGSASAPSVVGASNPYYQPRSGLADGMGVMAPTPVGGLAASPTPSRSVDNASRDLHSLSLNSSPAHGISTPTRAQTAGGAVGGPGARGGGSLSMRKGPGKLSFGSQPTPQQAQPNIFNSERNALTLRAEDEQVTIPTQTVHLPNGTEISPESLKQLEEIGRGAYGAVHRSIYEPTKTIIAVKYIPMDITEESKKLQLIRELNVLRTATDDTEPCPYIVKYYGAYFREGDICICMEFMDGGCFDVIYKKTGPIPEKILGKISVAVVHGLHYLKSRLQIIHRDVKPSNILVDSSGKIKLCDFGISGRLENSVAKTYVGTNHYMSPERIALAGQYDIRSDVWSLGIALVELATAKYPYPPDASIFGILRHIVDGPAPSVPEGQFSPEFVAFLSKCLQKDHEKRANYVELLQTDFIKKYEQEEVDVAGWVQDVQSKIAVIRAAERVEHSHFPSRR</sequence>
<dbReference type="InterPro" id="IPR008271">
    <property type="entry name" value="Ser/Thr_kinase_AS"/>
</dbReference>
<feature type="compositionally biased region" description="Polar residues" evidence="13">
    <location>
        <begin position="70"/>
        <end position="87"/>
    </location>
</feature>
<evidence type="ECO:0000256" key="2">
    <source>
        <dbReference type="ARBA" id="ARBA00022679"/>
    </source>
</evidence>
<comment type="catalytic activity">
    <reaction evidence="9">
        <text>L-threonyl-[protein] + ATP = O-phospho-L-threonyl-[protein] + ADP + H(+)</text>
        <dbReference type="Rhea" id="RHEA:46608"/>
        <dbReference type="Rhea" id="RHEA-COMP:11060"/>
        <dbReference type="Rhea" id="RHEA-COMP:11605"/>
        <dbReference type="ChEBI" id="CHEBI:15378"/>
        <dbReference type="ChEBI" id="CHEBI:30013"/>
        <dbReference type="ChEBI" id="CHEBI:30616"/>
        <dbReference type="ChEBI" id="CHEBI:61977"/>
        <dbReference type="ChEBI" id="CHEBI:456216"/>
        <dbReference type="EC" id="2.7.12.2"/>
    </reaction>
</comment>
<name>A0A0D2UII8_CAPO3</name>
<feature type="binding site" evidence="11">
    <location>
        <position position="194"/>
    </location>
    <ligand>
        <name>ATP</name>
        <dbReference type="ChEBI" id="CHEBI:30616"/>
    </ligand>
</feature>